<gene>
    <name evidence="2" type="ORF">ACFSR9_01080</name>
</gene>
<proteinExistence type="predicted"/>
<accession>A0ABW5NYS5</accession>
<dbReference type="EMBL" id="JBHUMK010000007">
    <property type="protein sequence ID" value="MFD2608034.1"/>
    <property type="molecule type" value="Genomic_DNA"/>
</dbReference>
<protein>
    <recommendedName>
        <fullName evidence="4">EF-hand domain-containing protein</fullName>
    </recommendedName>
</protein>
<evidence type="ECO:0008006" key="4">
    <source>
        <dbReference type="Google" id="ProtNLM"/>
    </source>
</evidence>
<dbReference type="RefSeq" id="WP_386842217.1">
    <property type="nucleotide sequence ID" value="NZ_JBHUMK010000007.1"/>
</dbReference>
<feature type="region of interest" description="Disordered" evidence="1">
    <location>
        <begin position="1"/>
        <end position="26"/>
    </location>
</feature>
<dbReference type="Proteomes" id="UP001597475">
    <property type="component" value="Unassembled WGS sequence"/>
</dbReference>
<evidence type="ECO:0000313" key="3">
    <source>
        <dbReference type="Proteomes" id="UP001597475"/>
    </source>
</evidence>
<feature type="compositionally biased region" description="Basic and acidic residues" evidence="1">
    <location>
        <begin position="1"/>
        <end position="21"/>
    </location>
</feature>
<evidence type="ECO:0000256" key="1">
    <source>
        <dbReference type="SAM" id="MobiDB-lite"/>
    </source>
</evidence>
<reference evidence="3" key="1">
    <citation type="journal article" date="2019" name="Int. J. Syst. Evol. Microbiol.">
        <title>The Global Catalogue of Microorganisms (GCM) 10K type strain sequencing project: providing services to taxonomists for standard genome sequencing and annotation.</title>
        <authorList>
            <consortium name="The Broad Institute Genomics Platform"/>
            <consortium name="The Broad Institute Genome Sequencing Center for Infectious Disease"/>
            <person name="Wu L."/>
            <person name="Ma J."/>
        </authorList>
    </citation>
    <scope>NUCLEOTIDE SEQUENCE [LARGE SCALE GENOMIC DNA]</scope>
    <source>
        <strain evidence="3">KCTC 33842</strain>
    </source>
</reference>
<keyword evidence="3" id="KW-1185">Reference proteome</keyword>
<sequence>MFNEQTDLHQKMAKLDPRDTNGDGVVSPQEAAAYVHQYMQNASPEERDQILSEYVKNMPAEQRQGMGDAIVQSSANPVQSIDHNDQGSFLDAFRRTAQAPAQQGGPSPLEAAFGQGGALSNPMVKAGLVGLAAAIGSKMLRR</sequence>
<name>A0ABW5NYS5_9DEIO</name>
<evidence type="ECO:0000313" key="2">
    <source>
        <dbReference type="EMBL" id="MFD2608034.1"/>
    </source>
</evidence>
<organism evidence="2 3">
    <name type="scientific">Deinococcus taklimakanensis</name>
    <dbReference type="NCBI Taxonomy" id="536443"/>
    <lineage>
        <taxon>Bacteria</taxon>
        <taxon>Thermotogati</taxon>
        <taxon>Deinococcota</taxon>
        <taxon>Deinococci</taxon>
        <taxon>Deinococcales</taxon>
        <taxon>Deinococcaceae</taxon>
        <taxon>Deinococcus</taxon>
    </lineage>
</organism>
<comment type="caution">
    <text evidence="2">The sequence shown here is derived from an EMBL/GenBank/DDBJ whole genome shotgun (WGS) entry which is preliminary data.</text>
</comment>